<dbReference type="Pfam" id="PF02826">
    <property type="entry name" value="2-Hacid_dh_C"/>
    <property type="match status" value="1"/>
</dbReference>
<dbReference type="AlphaFoldDB" id="K5BIL8"/>
<keyword evidence="2" id="KW-0028">Amino-acid biosynthesis</keyword>
<evidence type="ECO:0000256" key="5">
    <source>
        <dbReference type="RuleBase" id="RU003719"/>
    </source>
</evidence>
<evidence type="ECO:0000256" key="6">
    <source>
        <dbReference type="SAM" id="MobiDB-lite"/>
    </source>
</evidence>
<dbReference type="GO" id="GO:0016616">
    <property type="term" value="F:oxidoreductase activity, acting on the CH-OH group of donors, NAD or NADP as acceptor"/>
    <property type="evidence" value="ECO:0007669"/>
    <property type="project" value="InterPro"/>
</dbReference>
<dbReference type="GO" id="GO:0051287">
    <property type="term" value="F:NAD binding"/>
    <property type="evidence" value="ECO:0007669"/>
    <property type="project" value="InterPro"/>
</dbReference>
<evidence type="ECO:0000256" key="2">
    <source>
        <dbReference type="ARBA" id="ARBA00022605"/>
    </source>
</evidence>
<comment type="similarity">
    <text evidence="1 5">Belongs to the D-isomer specific 2-hydroxyacid dehydrogenase family.</text>
</comment>
<dbReference type="SUPFAM" id="SSF52283">
    <property type="entry name" value="Formate/glycerate dehydrogenase catalytic domain-like"/>
    <property type="match status" value="1"/>
</dbReference>
<dbReference type="CDD" id="cd12173">
    <property type="entry name" value="PGDH_4"/>
    <property type="match status" value="1"/>
</dbReference>
<dbReference type="EMBL" id="AMRA01000124">
    <property type="protein sequence ID" value="EKF21589.1"/>
    <property type="molecule type" value="Genomic_DNA"/>
</dbReference>
<evidence type="ECO:0000256" key="3">
    <source>
        <dbReference type="ARBA" id="ARBA00023002"/>
    </source>
</evidence>
<dbReference type="InterPro" id="IPR029752">
    <property type="entry name" value="D-isomer_DH_CS1"/>
</dbReference>
<dbReference type="STRING" id="1122247.GCA_000379865_01020"/>
<dbReference type="FunFam" id="3.40.50.720:FF:000203">
    <property type="entry name" value="D-3-phosphoglycerate dehydrogenase (SerA)"/>
    <property type="match status" value="1"/>
</dbReference>
<sequence length="378" mass="40669">MASRRRPRLVFERWTDPVAGEILGGGEIELVRLDLTAPPAEGWAALQSAHGYQVATRTDVAKVVDGTQWLADRNLVQRCDQLLAVCSAGAGYDVIDVAACTEAGIAVCNNSGPGAEAVAEHALGLMLDLAKKITVADRVLRRGALGDRLALRGSQLQHKTLGVVGLGAIGSRLVQLCAPFDMEVLAFDPYVDEETAKARGVQLVSLDELLQRADFVQLTCPLTAETEGLIGRAEFAAMKPTAFFITTARGPVHDEAALYDALVSGRIAGAGLDVFHDEPPRADNPLLSLDNVVATPHTAGITVEAARDIAVATAAQWQTIFAGRVPPRLLNPEVWPRYRERFERILGFAPEPLDGRPDRPSPENTTSRKTAEKEAFTR</sequence>
<dbReference type="PANTHER" id="PTHR42789">
    <property type="entry name" value="D-ISOMER SPECIFIC 2-HYDROXYACID DEHYDROGENASE FAMILY PROTEIN (AFU_ORTHOLOGUE AFUA_6G10090)"/>
    <property type="match status" value="1"/>
</dbReference>
<evidence type="ECO:0000313" key="7">
    <source>
        <dbReference type="EMBL" id="EKF21589.1"/>
    </source>
</evidence>
<accession>K5BIL8</accession>
<dbReference type="PANTHER" id="PTHR42789:SF1">
    <property type="entry name" value="D-ISOMER SPECIFIC 2-HYDROXYACID DEHYDROGENASE FAMILY PROTEIN (AFU_ORTHOLOGUE AFUA_6G10090)"/>
    <property type="match status" value="1"/>
</dbReference>
<dbReference type="InterPro" id="IPR036291">
    <property type="entry name" value="NAD(P)-bd_dom_sf"/>
</dbReference>
<dbReference type="RefSeq" id="WP_005631761.1">
    <property type="nucleotide sequence ID" value="NZ_AMRA01000124.1"/>
</dbReference>
<keyword evidence="8" id="KW-1185">Reference proteome</keyword>
<evidence type="ECO:0000256" key="4">
    <source>
        <dbReference type="ARBA" id="ARBA00023027"/>
    </source>
</evidence>
<feature type="region of interest" description="Disordered" evidence="6">
    <location>
        <begin position="349"/>
        <end position="378"/>
    </location>
</feature>
<dbReference type="GO" id="GO:0008652">
    <property type="term" value="P:amino acid biosynthetic process"/>
    <property type="evidence" value="ECO:0007669"/>
    <property type="project" value="UniProtKB-KW"/>
</dbReference>
<dbReference type="eggNOG" id="COG1052">
    <property type="taxonomic scope" value="Bacteria"/>
</dbReference>
<dbReference type="PATRIC" id="fig|1122247.3.peg.4276"/>
<dbReference type="InterPro" id="IPR006140">
    <property type="entry name" value="D-isomer_DH_NAD-bd"/>
</dbReference>
<dbReference type="Gene3D" id="3.40.50.720">
    <property type="entry name" value="NAD(P)-binding Rossmann-like Domain"/>
    <property type="match status" value="2"/>
</dbReference>
<dbReference type="OrthoDB" id="117809at2"/>
<protein>
    <submittedName>
        <fullName evidence="7">D-isomer specific 2-hydroxyacid dehydrogenase, catalytic domain protein</fullName>
    </submittedName>
</protein>
<organism evidence="7 8">
    <name type="scientific">Mycolicibacterium hassiacum (strain DSM 44199 / CIP 105218 / JCM 12690 / 3849)</name>
    <name type="common">Mycobacterium hassiacum</name>
    <dbReference type="NCBI Taxonomy" id="1122247"/>
    <lineage>
        <taxon>Bacteria</taxon>
        <taxon>Bacillati</taxon>
        <taxon>Actinomycetota</taxon>
        <taxon>Actinomycetes</taxon>
        <taxon>Mycobacteriales</taxon>
        <taxon>Mycobacteriaceae</taxon>
        <taxon>Mycolicibacterium</taxon>
    </lineage>
</organism>
<dbReference type="SUPFAM" id="SSF51735">
    <property type="entry name" value="NAD(P)-binding Rossmann-fold domains"/>
    <property type="match status" value="1"/>
</dbReference>
<keyword evidence="3 5" id="KW-0560">Oxidoreductase</keyword>
<proteinExistence type="inferred from homology"/>
<evidence type="ECO:0000256" key="1">
    <source>
        <dbReference type="ARBA" id="ARBA00005854"/>
    </source>
</evidence>
<gene>
    <name evidence="7" type="ORF">C731_4457</name>
</gene>
<reference evidence="7 8" key="1">
    <citation type="journal article" date="2012" name="J. Bacteriol.">
        <title>Genome sequence of Mycobacterium hassiacum DSM 44199, a rare source of heat-stable mycobacterial proteins.</title>
        <authorList>
            <person name="Tiago I."/>
            <person name="Maranha A."/>
            <person name="Mendes V."/>
            <person name="Alarico S."/>
            <person name="Moynihan P.J."/>
            <person name="Clarke A.J."/>
            <person name="Macedo-Ribeiro S."/>
            <person name="Pereira P.J."/>
            <person name="Empadinhas N."/>
        </authorList>
    </citation>
    <scope>NUCLEOTIDE SEQUENCE [LARGE SCALE GENOMIC DNA]</scope>
    <source>
        <strain evidence="8">DSM 44199 / CIP 105218 / JCM 12690 / 3849</strain>
    </source>
</reference>
<comment type="caution">
    <text evidence="7">The sequence shown here is derived from an EMBL/GenBank/DDBJ whole genome shotgun (WGS) entry which is preliminary data.</text>
</comment>
<name>K5BIL8_MYCHD</name>
<dbReference type="PROSITE" id="PS00065">
    <property type="entry name" value="D_2_HYDROXYACID_DH_1"/>
    <property type="match status" value="1"/>
</dbReference>
<dbReference type="Pfam" id="PF00389">
    <property type="entry name" value="2-Hacid_dh"/>
    <property type="match status" value="1"/>
</dbReference>
<evidence type="ECO:0000313" key="8">
    <source>
        <dbReference type="Proteomes" id="UP000006265"/>
    </source>
</evidence>
<dbReference type="InterPro" id="IPR050857">
    <property type="entry name" value="D-2-hydroxyacid_DH"/>
</dbReference>
<dbReference type="InterPro" id="IPR006139">
    <property type="entry name" value="D-isomer_2_OHA_DH_cat_dom"/>
</dbReference>
<dbReference type="Proteomes" id="UP000006265">
    <property type="component" value="Unassembled WGS sequence"/>
</dbReference>
<keyword evidence="4" id="KW-0520">NAD</keyword>
<feature type="compositionally biased region" description="Basic and acidic residues" evidence="6">
    <location>
        <begin position="369"/>
        <end position="378"/>
    </location>
</feature>